<keyword evidence="3" id="KW-1185">Reference proteome</keyword>
<proteinExistence type="predicted"/>
<dbReference type="AlphaFoldDB" id="A0A4Y3KS02"/>
<name>A0A4Y3KS02_9CELL</name>
<keyword evidence="1" id="KW-0812">Transmembrane</keyword>
<feature type="transmembrane region" description="Helical" evidence="1">
    <location>
        <begin position="237"/>
        <end position="256"/>
    </location>
</feature>
<evidence type="ECO:0000313" key="3">
    <source>
        <dbReference type="Proteomes" id="UP000320461"/>
    </source>
</evidence>
<dbReference type="RefSeq" id="WP_048342636.1">
    <property type="nucleotide sequence ID" value="NZ_BJLQ01000044.1"/>
</dbReference>
<feature type="transmembrane region" description="Helical" evidence="1">
    <location>
        <begin position="187"/>
        <end position="204"/>
    </location>
</feature>
<comment type="caution">
    <text evidence="2">The sequence shown here is derived from an EMBL/GenBank/DDBJ whole genome shotgun (WGS) entry which is preliminary data.</text>
</comment>
<feature type="transmembrane region" description="Helical" evidence="1">
    <location>
        <begin position="65"/>
        <end position="89"/>
    </location>
</feature>
<sequence>MSTVHAPAPARSATSTPPVLLTDLVRVELRKLVDTRAGVWLHATVALLCAAVAAAAFALPAEEVVGTAFVAYGGAVASLLLPVTAILALTTEWSQGSVLTSFVLVPHRSRVVGAKLVAILASATVFSAFVLALAALATPLARALVGAPAGRWDVGVEHSLTLWLGIVLSMLMGAAFGALVMNPAGAIVVYLVLPFAWSVVGQLVDGADDVAQWLDTSITYSRLLEGAVETGGQWQQIAVSTLVWVLLPLAAGLVRLGRREVR</sequence>
<dbReference type="Proteomes" id="UP000320461">
    <property type="component" value="Unassembled WGS sequence"/>
</dbReference>
<evidence type="ECO:0008006" key="4">
    <source>
        <dbReference type="Google" id="ProtNLM"/>
    </source>
</evidence>
<organism evidence="2 3">
    <name type="scientific">Cellulomonas gelida</name>
    <dbReference type="NCBI Taxonomy" id="1712"/>
    <lineage>
        <taxon>Bacteria</taxon>
        <taxon>Bacillati</taxon>
        <taxon>Actinomycetota</taxon>
        <taxon>Actinomycetes</taxon>
        <taxon>Micrococcales</taxon>
        <taxon>Cellulomonadaceae</taxon>
        <taxon>Cellulomonas</taxon>
    </lineage>
</organism>
<keyword evidence="1" id="KW-1133">Transmembrane helix</keyword>
<feature type="transmembrane region" description="Helical" evidence="1">
    <location>
        <begin position="160"/>
        <end position="180"/>
    </location>
</feature>
<evidence type="ECO:0000256" key="1">
    <source>
        <dbReference type="SAM" id="Phobius"/>
    </source>
</evidence>
<keyword evidence="1" id="KW-0472">Membrane</keyword>
<feature type="transmembrane region" description="Helical" evidence="1">
    <location>
        <begin position="116"/>
        <end position="140"/>
    </location>
</feature>
<protein>
    <recommendedName>
        <fullName evidence="4">ABC transporter permease</fullName>
    </recommendedName>
</protein>
<gene>
    <name evidence="2" type="ORF">CGE01nite_29610</name>
</gene>
<accession>A0A4Y3KS02</accession>
<evidence type="ECO:0000313" key="2">
    <source>
        <dbReference type="EMBL" id="GEA85710.1"/>
    </source>
</evidence>
<reference evidence="2 3" key="1">
    <citation type="submission" date="2019-06" db="EMBL/GenBank/DDBJ databases">
        <title>Whole genome shotgun sequence of Cellulomonas gelida NBRC 3748.</title>
        <authorList>
            <person name="Hosoyama A."/>
            <person name="Uohara A."/>
            <person name="Ohji S."/>
            <person name="Ichikawa N."/>
        </authorList>
    </citation>
    <scope>NUCLEOTIDE SEQUENCE [LARGE SCALE GENOMIC DNA]</scope>
    <source>
        <strain evidence="2 3">NBRC 3748</strain>
    </source>
</reference>
<dbReference type="OrthoDB" id="3822725at2"/>
<dbReference type="EMBL" id="BJLQ01000044">
    <property type="protein sequence ID" value="GEA85710.1"/>
    <property type="molecule type" value="Genomic_DNA"/>
</dbReference>
<feature type="transmembrane region" description="Helical" evidence="1">
    <location>
        <begin position="39"/>
        <end position="59"/>
    </location>
</feature>